<reference key="1">
    <citation type="journal article" date="2011" name="Mol. Biol. Evol.">
        <title>Unity in variety -- the pan-genome of the Chlamydiae.</title>
        <authorList>
            <person name="Collingro A."/>
            <person name="Tischler P."/>
            <person name="Weinmaier T."/>
            <person name="Penz T."/>
            <person name="Heinz E."/>
            <person name="Brunham R.C."/>
            <person name="Read T.D."/>
            <person name="Bavoil P.M."/>
            <person name="Sachse K."/>
            <person name="Kahane S."/>
            <person name="Friedman M.G."/>
            <person name="Rattei T."/>
            <person name="Myers G.S.A."/>
            <person name="Horn M."/>
        </authorList>
    </citation>
    <scope>NUCLEOTIDE SEQUENCE</scope>
    <source>
        <strain>Z</strain>
    </source>
</reference>
<dbReference type="InterPro" id="IPR036457">
    <property type="entry name" value="PPM-type-like_dom_sf"/>
</dbReference>
<dbReference type="eggNOG" id="COG0515">
    <property type="taxonomic scope" value="Bacteria"/>
</dbReference>
<evidence type="ECO:0000256" key="5">
    <source>
        <dbReference type="SAM" id="MobiDB-lite"/>
    </source>
</evidence>
<dbReference type="SUPFAM" id="SSF56112">
    <property type="entry name" value="Protein kinase-like (PK-like)"/>
    <property type="match status" value="1"/>
</dbReference>
<dbReference type="InterPro" id="IPR011009">
    <property type="entry name" value="Kinase-like_dom_sf"/>
</dbReference>
<dbReference type="CDD" id="cd14014">
    <property type="entry name" value="STKc_PknB_like"/>
    <property type="match status" value="1"/>
</dbReference>
<dbReference type="EMBL" id="FR872582">
    <property type="protein sequence ID" value="CCB89883.1"/>
    <property type="molecule type" value="Genomic_DNA"/>
</dbReference>
<dbReference type="InterPro" id="IPR001932">
    <property type="entry name" value="PPM-type_phosphatase-like_dom"/>
</dbReference>
<dbReference type="STRING" id="331113.SNE_A20060"/>
<evidence type="ECO:0000256" key="3">
    <source>
        <dbReference type="ARBA" id="ARBA00022777"/>
    </source>
</evidence>
<proteinExistence type="predicted"/>
<dbReference type="EC" id="2.7.11.1" evidence="7"/>
<dbReference type="Pfam" id="PF07228">
    <property type="entry name" value="SpoIIE"/>
    <property type="match status" value="1"/>
</dbReference>
<dbReference type="RefSeq" id="WP_013944349.1">
    <property type="nucleotide sequence ID" value="NC_015713.1"/>
</dbReference>
<dbReference type="InterPro" id="IPR000719">
    <property type="entry name" value="Prot_kinase_dom"/>
</dbReference>
<feature type="compositionally biased region" description="Polar residues" evidence="5">
    <location>
        <begin position="8"/>
        <end position="22"/>
    </location>
</feature>
<dbReference type="PROSITE" id="PS00108">
    <property type="entry name" value="PROTEIN_KINASE_ST"/>
    <property type="match status" value="1"/>
</dbReference>
<evidence type="ECO:0000256" key="4">
    <source>
        <dbReference type="ARBA" id="ARBA00022840"/>
    </source>
</evidence>
<evidence type="ECO:0000313" key="8">
    <source>
        <dbReference type="Proteomes" id="UP000000496"/>
    </source>
</evidence>
<keyword evidence="4" id="KW-0067">ATP-binding</keyword>
<dbReference type="Gene3D" id="1.10.510.10">
    <property type="entry name" value="Transferase(Phosphotransferase) domain 1"/>
    <property type="match status" value="1"/>
</dbReference>
<dbReference type="KEGG" id="sng:SNE_A20060"/>
<evidence type="ECO:0000259" key="6">
    <source>
        <dbReference type="PROSITE" id="PS50011"/>
    </source>
</evidence>
<dbReference type="Proteomes" id="UP000000496">
    <property type="component" value="Chromosome gsn.131"/>
</dbReference>
<dbReference type="AlphaFoldDB" id="F8L3M4"/>
<evidence type="ECO:0000256" key="1">
    <source>
        <dbReference type="ARBA" id="ARBA00022679"/>
    </source>
</evidence>
<dbReference type="PROSITE" id="PS50011">
    <property type="entry name" value="PROTEIN_KINASE_DOM"/>
    <property type="match status" value="1"/>
</dbReference>
<keyword evidence="3 7" id="KW-0418">Kinase</keyword>
<dbReference type="GO" id="GO:0005524">
    <property type="term" value="F:ATP binding"/>
    <property type="evidence" value="ECO:0007669"/>
    <property type="project" value="UniProtKB-KW"/>
</dbReference>
<dbReference type="PANTHER" id="PTHR43289">
    <property type="entry name" value="MITOGEN-ACTIVATED PROTEIN KINASE KINASE KINASE 20-RELATED"/>
    <property type="match status" value="1"/>
</dbReference>
<gene>
    <name evidence="7" type="primary">pkn5</name>
    <name evidence="7" type="ordered locus">SNE_A20060</name>
</gene>
<protein>
    <submittedName>
        <fullName evidence="7">Ser/Thr protein kinase</fullName>
        <ecNumber evidence="7">2.7.11.1</ecNumber>
    </submittedName>
</protein>
<dbReference type="HOGENOM" id="CLU_042256_0_0_0"/>
<dbReference type="GO" id="GO:0004674">
    <property type="term" value="F:protein serine/threonine kinase activity"/>
    <property type="evidence" value="ECO:0007669"/>
    <property type="project" value="UniProtKB-EC"/>
</dbReference>
<feature type="domain" description="Protein kinase" evidence="6">
    <location>
        <begin position="32"/>
        <end position="304"/>
    </location>
</feature>
<reference evidence="7 8" key="2">
    <citation type="journal article" date="2011" name="Mol. Biol. Evol.">
        <title>Unity in variety--the pan-genome of the Chlamydiae.</title>
        <authorList>
            <person name="Collingro A."/>
            <person name="Tischler P."/>
            <person name="Weinmaier T."/>
            <person name="Penz T."/>
            <person name="Heinz E."/>
            <person name="Brunham R.C."/>
            <person name="Read T.D."/>
            <person name="Bavoil P.M."/>
            <person name="Sachse K."/>
            <person name="Kahane S."/>
            <person name="Friedman M.G."/>
            <person name="Rattei T."/>
            <person name="Myers G.S."/>
            <person name="Horn M."/>
        </authorList>
    </citation>
    <scope>NUCLEOTIDE SEQUENCE [LARGE SCALE GENOMIC DNA]</scope>
    <source>
        <strain evidence="8">ATCC VR-1471 / Z</strain>
    </source>
</reference>
<dbReference type="eggNOG" id="COG2208">
    <property type="taxonomic scope" value="Bacteria"/>
</dbReference>
<keyword evidence="8" id="KW-1185">Reference proteome</keyword>
<keyword evidence="1 7" id="KW-0808">Transferase</keyword>
<organism evidence="7 8">
    <name type="scientific">Simkania negevensis (strain ATCC VR-1471 / DSM 27360 / Z)</name>
    <dbReference type="NCBI Taxonomy" id="331113"/>
    <lineage>
        <taxon>Bacteria</taxon>
        <taxon>Pseudomonadati</taxon>
        <taxon>Chlamydiota</taxon>
        <taxon>Chlamydiia</taxon>
        <taxon>Parachlamydiales</taxon>
        <taxon>Simkaniaceae</taxon>
        <taxon>Simkania</taxon>
    </lineage>
</organism>
<evidence type="ECO:0000313" key="7">
    <source>
        <dbReference type="EMBL" id="CCB89883.1"/>
    </source>
</evidence>
<dbReference type="InterPro" id="IPR008271">
    <property type="entry name" value="Ser/Thr_kinase_AS"/>
</dbReference>
<dbReference type="SMART" id="SM00220">
    <property type="entry name" value="S_TKc"/>
    <property type="match status" value="1"/>
</dbReference>
<dbReference type="PANTHER" id="PTHR43289:SF6">
    <property type="entry name" value="SERINE_THREONINE-PROTEIN KINASE NEKL-3"/>
    <property type="match status" value="1"/>
</dbReference>
<feature type="region of interest" description="Disordered" evidence="5">
    <location>
        <begin position="1"/>
        <end position="22"/>
    </location>
</feature>
<keyword evidence="2" id="KW-0547">Nucleotide-binding</keyword>
<dbReference type="OrthoDB" id="9788659at2"/>
<name>F8L3M4_SIMNZ</name>
<accession>F8L3M4</accession>
<dbReference type="Gene3D" id="3.30.200.20">
    <property type="entry name" value="Phosphorylase Kinase, domain 1"/>
    <property type="match status" value="1"/>
</dbReference>
<dbReference type="Gene3D" id="3.60.40.10">
    <property type="entry name" value="PPM-type phosphatase domain"/>
    <property type="match status" value="1"/>
</dbReference>
<dbReference type="Pfam" id="PF00069">
    <property type="entry name" value="Pkinase"/>
    <property type="match status" value="1"/>
</dbReference>
<evidence type="ECO:0000256" key="2">
    <source>
        <dbReference type="ARBA" id="ARBA00022741"/>
    </source>
</evidence>
<sequence>MDNAEFYKQSTLPNLTKGNGEPTISSGKIGPYKIDTLLSKGGMSYLYLGMHPDGFPLVVKVLSPKFMTHSEMVQQFLKESEIIGLTDHPNIIKLYGQGKWEGGLYIAMEFVQGISLKQFIMQQNLSIKSSLDIILQVSYALLHLHTHGVIHRDLKPENILITEGGQVKVIDFGIAQLTHDRKPPLPSYKSQFLGTPSYMSPEQKKDPLKVTVATDIYSLGVITFELIVGKLSYGKIQLSLLPTNLRKIVEKALQPAAIERYQDIVDFITDISSYLKTLAIKRDSHQVQDVKEIWEQLEQGHRKLLPKAVPKWNAFDIGFAHYDPAADLGTYYDFYRFADKSYMILIAELNESRLESLGEIGLLKGMILSLTHDAKTSQDQSFEPISFMTSLNTMFCAQEYKSSFAFHLLHLMPQDNQFSFISCGFQPLIHLPVGSETPRFLANQNPLLGTDPHHGFYETTENWNEGDILIVHSFQTDLSEAKESQKLEETIRTALPSFMQLSAQTQAEGLSSELTKATAKQNQEVPHSVLTIQRIT</sequence>